<name>E6XRI8_SHEP2</name>
<gene>
    <name evidence="2" type="ordered locus">Sput200_3676</name>
</gene>
<dbReference type="KEGG" id="shp:Sput200_3676"/>
<evidence type="ECO:0000256" key="1">
    <source>
        <dbReference type="SAM" id="Phobius"/>
    </source>
</evidence>
<evidence type="ECO:0000313" key="2">
    <source>
        <dbReference type="EMBL" id="ADV56056.1"/>
    </source>
</evidence>
<dbReference type="HOGENOM" id="CLU_983156_0_0_6"/>
<feature type="transmembrane region" description="Helical" evidence="1">
    <location>
        <begin position="107"/>
        <end position="127"/>
    </location>
</feature>
<feature type="transmembrane region" description="Helical" evidence="1">
    <location>
        <begin position="66"/>
        <end position="87"/>
    </location>
</feature>
<reference evidence="2 3" key="1">
    <citation type="submission" date="2011-01" db="EMBL/GenBank/DDBJ databases">
        <title>Complete sequence of Shewanella putrefaciens 200.</title>
        <authorList>
            <consortium name="US DOE Joint Genome Institute"/>
            <person name="Lucas S."/>
            <person name="Copeland A."/>
            <person name="Lapidus A."/>
            <person name="Cheng J.-F."/>
            <person name="Bruce D."/>
            <person name="Goodwin L."/>
            <person name="Pitluck S."/>
            <person name="Munk A.C."/>
            <person name="Detter J.C."/>
            <person name="Han C."/>
            <person name="Tapia R."/>
            <person name="Land M."/>
            <person name="Hauser L."/>
            <person name="Chang Y.-J."/>
            <person name="Jeffries C."/>
            <person name="Kyrpides N."/>
            <person name="Ivanova N."/>
            <person name="Mikhailova N."/>
            <person name="Kolker E."/>
            <person name="Lawrence C."/>
            <person name="McCue L.A."/>
            <person name="DiChristina T."/>
            <person name="Nealson K."/>
            <person name="Fredrickson J.K."/>
            <person name="Woyke T."/>
        </authorList>
    </citation>
    <scope>NUCLEOTIDE SEQUENCE [LARGE SCALE GENOMIC DNA]</scope>
    <source>
        <strain evidence="2 3">200</strain>
    </source>
</reference>
<sequence>MNEFNTFFAQAYWWLSLLGGLHCLALAIYIRYFYHADGNQKLLASFLSLIALYFLTGMLNRDNTPIPIHILFNLINPIYFLLMPLLYLYCKRSLEQRFEPIGFSKHYWPSIFTLFIAVIDIFLRIDLEKNPIWFQAEIILHQINIDISHWGILLPLLLSIQTCGYFIALWILFRRYKVPKQESPNAPQASLRLIRFRWLFSLTLAMLLNWLIRVFVVVIPFYLGDSLSIFSHALPRLTLLLSIYLLAAYGLKQITRIAYLKGHLAAPTTPTTTAQTEELLTPEEFDFLQHLQQESNEVSDKSAESKHNAQN</sequence>
<feature type="transmembrane region" description="Helical" evidence="1">
    <location>
        <begin position="198"/>
        <end position="223"/>
    </location>
</feature>
<feature type="transmembrane region" description="Helical" evidence="1">
    <location>
        <begin position="229"/>
        <end position="251"/>
    </location>
</feature>
<feature type="transmembrane region" description="Helical" evidence="1">
    <location>
        <begin position="147"/>
        <end position="173"/>
    </location>
</feature>
<keyword evidence="1" id="KW-1133">Transmembrane helix</keyword>
<dbReference type="AlphaFoldDB" id="E6XRI8"/>
<protein>
    <submittedName>
        <fullName evidence="2">Uncharacterized protein</fullName>
    </submittedName>
</protein>
<organism evidence="2 3">
    <name type="scientific">Shewanella putrefaciens (strain 200)</name>
    <dbReference type="NCBI Taxonomy" id="399804"/>
    <lineage>
        <taxon>Bacteria</taxon>
        <taxon>Pseudomonadati</taxon>
        <taxon>Pseudomonadota</taxon>
        <taxon>Gammaproteobacteria</taxon>
        <taxon>Alteromonadales</taxon>
        <taxon>Shewanellaceae</taxon>
        <taxon>Shewanella</taxon>
    </lineage>
</organism>
<accession>E6XRI8</accession>
<evidence type="ECO:0000313" key="3">
    <source>
        <dbReference type="Proteomes" id="UP000008209"/>
    </source>
</evidence>
<feature type="transmembrane region" description="Helical" evidence="1">
    <location>
        <begin position="12"/>
        <end position="30"/>
    </location>
</feature>
<dbReference type="PATRIC" id="fig|399804.5.peg.3804"/>
<keyword evidence="1" id="KW-0812">Transmembrane</keyword>
<proteinExistence type="predicted"/>
<keyword evidence="1" id="KW-0472">Membrane</keyword>
<dbReference type="EMBL" id="CP002457">
    <property type="protein sequence ID" value="ADV56056.1"/>
    <property type="molecule type" value="Genomic_DNA"/>
</dbReference>
<feature type="transmembrane region" description="Helical" evidence="1">
    <location>
        <begin position="42"/>
        <end position="60"/>
    </location>
</feature>
<dbReference type="OrthoDB" id="6258323at2"/>
<dbReference type="Proteomes" id="UP000008209">
    <property type="component" value="Chromosome"/>
</dbReference>